<dbReference type="OrthoDB" id="2289593at2759"/>
<dbReference type="GO" id="GO:0003676">
    <property type="term" value="F:nucleic acid binding"/>
    <property type="evidence" value="ECO:0007669"/>
    <property type="project" value="InterPro"/>
</dbReference>
<keyword evidence="1" id="KW-0863">Zinc-finger</keyword>
<protein>
    <recommendedName>
        <fullName evidence="3">CCHC-type domain-containing protein</fullName>
    </recommendedName>
</protein>
<keyword evidence="1" id="KW-0479">Metal-binding</keyword>
<feature type="domain" description="CCHC-type" evidence="3">
    <location>
        <begin position="163"/>
        <end position="176"/>
    </location>
</feature>
<dbReference type="EMBL" id="JAANIT010003646">
    <property type="protein sequence ID" value="KAG1533760.1"/>
    <property type="molecule type" value="Genomic_DNA"/>
</dbReference>
<dbReference type="InterPro" id="IPR036875">
    <property type="entry name" value="Znf_CCHC_sf"/>
</dbReference>
<feature type="compositionally biased region" description="Polar residues" evidence="2">
    <location>
        <begin position="203"/>
        <end position="223"/>
    </location>
</feature>
<dbReference type="AlphaFoldDB" id="A0A9P6XWL7"/>
<dbReference type="SUPFAM" id="SSF57756">
    <property type="entry name" value="Retrovirus zinc finger-like domains"/>
    <property type="match status" value="1"/>
</dbReference>
<evidence type="ECO:0000256" key="2">
    <source>
        <dbReference type="SAM" id="MobiDB-lite"/>
    </source>
</evidence>
<dbReference type="Pfam" id="PF00098">
    <property type="entry name" value="zf-CCHC"/>
    <property type="match status" value="1"/>
</dbReference>
<dbReference type="Proteomes" id="UP000717996">
    <property type="component" value="Unassembled WGS sequence"/>
</dbReference>
<reference evidence="4" key="1">
    <citation type="journal article" date="2020" name="Microb. Genom.">
        <title>Genetic diversity of clinical and environmental Mucorales isolates obtained from an investigation of mucormycosis cases among solid organ transplant recipients.</title>
        <authorList>
            <person name="Nguyen M.H."/>
            <person name="Kaul D."/>
            <person name="Muto C."/>
            <person name="Cheng S.J."/>
            <person name="Richter R.A."/>
            <person name="Bruno V.M."/>
            <person name="Liu G."/>
            <person name="Beyhan S."/>
            <person name="Sundermann A.J."/>
            <person name="Mounaud S."/>
            <person name="Pasculle A.W."/>
            <person name="Nierman W.C."/>
            <person name="Driscoll E."/>
            <person name="Cumbie R."/>
            <person name="Clancy C.J."/>
            <person name="Dupont C.L."/>
        </authorList>
    </citation>
    <scope>NUCLEOTIDE SEQUENCE</scope>
    <source>
        <strain evidence="4">GL16</strain>
    </source>
</reference>
<dbReference type="Gene3D" id="4.10.60.10">
    <property type="entry name" value="Zinc finger, CCHC-type"/>
    <property type="match status" value="1"/>
</dbReference>
<evidence type="ECO:0000313" key="5">
    <source>
        <dbReference type="Proteomes" id="UP000717996"/>
    </source>
</evidence>
<dbReference type="SMART" id="SM00343">
    <property type="entry name" value="ZnF_C2HC"/>
    <property type="match status" value="2"/>
</dbReference>
<evidence type="ECO:0000313" key="4">
    <source>
        <dbReference type="EMBL" id="KAG1533760.1"/>
    </source>
</evidence>
<evidence type="ECO:0000259" key="3">
    <source>
        <dbReference type="PROSITE" id="PS50158"/>
    </source>
</evidence>
<name>A0A9P6XWL7_RHIOR</name>
<dbReference type="GO" id="GO:0008270">
    <property type="term" value="F:zinc ion binding"/>
    <property type="evidence" value="ECO:0007669"/>
    <property type="project" value="UniProtKB-KW"/>
</dbReference>
<dbReference type="InterPro" id="IPR001878">
    <property type="entry name" value="Znf_CCHC"/>
</dbReference>
<gene>
    <name evidence="4" type="ORF">G6F51_012450</name>
</gene>
<keyword evidence="1" id="KW-0862">Zinc</keyword>
<dbReference type="PROSITE" id="PS50158">
    <property type="entry name" value="ZF_CCHC"/>
    <property type="match status" value="1"/>
</dbReference>
<sequence>MGDRIDLRVLTRVSDSYHDVSNCEFANDKLGSGKFTKDHLKVFRSSKVILDDMTNQEFMQTKDARRLIIPSFQANGLEGEIKLTKLVASGLYTVQHLGSVDISYFVHDLSVLRVKAIPRLKFMKSEDDGFYAVWSDMPTYCRYCHAEGHAAPDCPKKHSSRVCWNCRASGHIVAECAKSKNKPFKMARETPTAPQDRRDQDEVQSSQASSGITMSSTSPQPLTLNIMKRKRSIQNESGDDSRIHSSIFC</sequence>
<proteinExistence type="predicted"/>
<comment type="caution">
    <text evidence="4">The sequence shown here is derived from an EMBL/GenBank/DDBJ whole genome shotgun (WGS) entry which is preliminary data.</text>
</comment>
<evidence type="ECO:0000256" key="1">
    <source>
        <dbReference type="PROSITE-ProRule" id="PRU00047"/>
    </source>
</evidence>
<feature type="region of interest" description="Disordered" evidence="2">
    <location>
        <begin position="185"/>
        <end position="249"/>
    </location>
</feature>
<organism evidence="4 5">
    <name type="scientific">Rhizopus oryzae</name>
    <name type="common">Mucormycosis agent</name>
    <name type="synonym">Rhizopus arrhizus var. delemar</name>
    <dbReference type="NCBI Taxonomy" id="64495"/>
    <lineage>
        <taxon>Eukaryota</taxon>
        <taxon>Fungi</taxon>
        <taxon>Fungi incertae sedis</taxon>
        <taxon>Mucoromycota</taxon>
        <taxon>Mucoromycotina</taxon>
        <taxon>Mucoromycetes</taxon>
        <taxon>Mucorales</taxon>
        <taxon>Mucorineae</taxon>
        <taxon>Rhizopodaceae</taxon>
        <taxon>Rhizopus</taxon>
    </lineage>
</organism>
<accession>A0A9P6XWL7</accession>